<accession>A0A9E7EI14</accession>
<evidence type="ECO:0000313" key="1">
    <source>
        <dbReference type="EMBL" id="URD77242.1"/>
    </source>
</evidence>
<evidence type="ECO:0000313" key="2">
    <source>
        <dbReference type="Proteomes" id="UP001055439"/>
    </source>
</evidence>
<dbReference type="AlphaFoldDB" id="A0A9E7EI14"/>
<gene>
    <name evidence="1" type="ORF">MUK42_23325</name>
</gene>
<dbReference type="EMBL" id="CP097503">
    <property type="protein sequence ID" value="URD77242.1"/>
    <property type="molecule type" value="Genomic_DNA"/>
</dbReference>
<proteinExistence type="predicted"/>
<reference evidence="1" key="1">
    <citation type="submission" date="2022-05" db="EMBL/GenBank/DDBJ databases">
        <title>The Musa troglodytarum L. genome provides insights into the mechanism of non-climacteric behaviour and enrichment of carotenoids.</title>
        <authorList>
            <person name="Wang J."/>
        </authorList>
    </citation>
    <scope>NUCLEOTIDE SEQUENCE</scope>
    <source>
        <tissue evidence="1">Leaf</tissue>
    </source>
</reference>
<dbReference type="Proteomes" id="UP001055439">
    <property type="component" value="Chromosome 10"/>
</dbReference>
<organism evidence="1 2">
    <name type="scientific">Musa troglodytarum</name>
    <name type="common">fe'i banana</name>
    <dbReference type="NCBI Taxonomy" id="320322"/>
    <lineage>
        <taxon>Eukaryota</taxon>
        <taxon>Viridiplantae</taxon>
        <taxon>Streptophyta</taxon>
        <taxon>Embryophyta</taxon>
        <taxon>Tracheophyta</taxon>
        <taxon>Spermatophyta</taxon>
        <taxon>Magnoliopsida</taxon>
        <taxon>Liliopsida</taxon>
        <taxon>Zingiberales</taxon>
        <taxon>Musaceae</taxon>
        <taxon>Musa</taxon>
    </lineage>
</organism>
<protein>
    <submittedName>
        <fullName evidence="1">Uncharacterized protein</fullName>
    </submittedName>
</protein>
<keyword evidence="2" id="KW-1185">Reference proteome</keyword>
<name>A0A9E7EI14_9LILI</name>
<sequence length="176" mass="18835">MAGFDGIRHKDVNEAGRGVAGVGSASPIPISSLIPHCSEGERGVRAKHQGPMPRPILLTGRKWVDGLQSTLPTPAPYMCENAPHRCPHLRPIRGGSPYPQSLCPVYSGILSPSDFSFTSPKIPGEMVPKNIEGKSSSVKLYASRAVYQQLKDLNDAHSASVLPRSLSVVTSKIKTV</sequence>